<comment type="caution">
    <text evidence="9">The sequence shown here is derived from an EMBL/GenBank/DDBJ whole genome shotgun (WGS) entry which is preliminary data.</text>
</comment>
<name>U1X739_ANEAE</name>
<dbReference type="PANTHER" id="PTHR34220:SF7">
    <property type="entry name" value="SENSOR HISTIDINE KINASE YPDA"/>
    <property type="match status" value="1"/>
</dbReference>
<keyword evidence="3" id="KW-0808">Transferase</keyword>
<keyword evidence="6" id="KW-0067">ATP-binding</keyword>
<keyword evidence="7" id="KW-0902">Two-component regulatory system</keyword>
<reference evidence="9 10" key="1">
    <citation type="submission" date="2013-08" db="EMBL/GenBank/DDBJ databases">
        <authorList>
            <person name="Weinstock G."/>
            <person name="Sodergren E."/>
            <person name="Wylie T."/>
            <person name="Fulton L."/>
            <person name="Fulton R."/>
            <person name="Fronick C."/>
            <person name="O'Laughlin M."/>
            <person name="Godfrey J."/>
            <person name="Miner T."/>
            <person name="Herter B."/>
            <person name="Appelbaum E."/>
            <person name="Cordes M."/>
            <person name="Lek S."/>
            <person name="Wollam A."/>
            <person name="Pepin K.H."/>
            <person name="Palsikar V.B."/>
            <person name="Mitreva M."/>
            <person name="Wilson R.K."/>
        </authorList>
    </citation>
    <scope>NUCLEOTIDE SEQUENCE [LARGE SCALE GENOMIC DNA]</scope>
    <source>
        <strain evidence="9 10">ATCC 12856</strain>
    </source>
</reference>
<feature type="non-terminal residue" evidence="9">
    <location>
        <position position="1"/>
    </location>
</feature>
<evidence type="ECO:0000259" key="8">
    <source>
        <dbReference type="PROSITE" id="PS50109"/>
    </source>
</evidence>
<dbReference type="PROSITE" id="PS50109">
    <property type="entry name" value="HIS_KIN"/>
    <property type="match status" value="1"/>
</dbReference>
<dbReference type="SMART" id="SM00387">
    <property type="entry name" value="HATPase_c"/>
    <property type="match status" value="1"/>
</dbReference>
<feature type="domain" description="Histidine kinase" evidence="8">
    <location>
        <begin position="7"/>
        <end position="106"/>
    </location>
</feature>
<evidence type="ECO:0000256" key="2">
    <source>
        <dbReference type="ARBA" id="ARBA00012438"/>
    </source>
</evidence>
<dbReference type="InterPro" id="IPR003594">
    <property type="entry name" value="HATPase_dom"/>
</dbReference>
<proteinExistence type="predicted"/>
<dbReference type="InterPro" id="IPR005467">
    <property type="entry name" value="His_kinase_dom"/>
</dbReference>
<dbReference type="eggNOG" id="COG2972">
    <property type="taxonomic scope" value="Bacteria"/>
</dbReference>
<dbReference type="InterPro" id="IPR036890">
    <property type="entry name" value="HATPase_C_sf"/>
</dbReference>
<dbReference type="PRINTS" id="PR00344">
    <property type="entry name" value="BCTRLSENSOR"/>
</dbReference>
<evidence type="ECO:0000256" key="5">
    <source>
        <dbReference type="ARBA" id="ARBA00022777"/>
    </source>
</evidence>
<dbReference type="STRING" id="649747.HMPREF0083_01574"/>
<evidence type="ECO:0000256" key="1">
    <source>
        <dbReference type="ARBA" id="ARBA00000085"/>
    </source>
</evidence>
<gene>
    <name evidence="9" type="ORF">HMPREF0083_01574</name>
</gene>
<dbReference type="InterPro" id="IPR004358">
    <property type="entry name" value="Sig_transdc_His_kin-like_C"/>
</dbReference>
<keyword evidence="5 9" id="KW-0418">Kinase</keyword>
<dbReference type="GO" id="GO:0005524">
    <property type="term" value="F:ATP binding"/>
    <property type="evidence" value="ECO:0007669"/>
    <property type="project" value="UniProtKB-KW"/>
</dbReference>
<dbReference type="RefSeq" id="WP_021619718.1">
    <property type="nucleotide sequence ID" value="NZ_KE952694.1"/>
</dbReference>
<dbReference type="EC" id="2.7.13.3" evidence="2"/>
<evidence type="ECO:0000313" key="9">
    <source>
        <dbReference type="EMBL" id="ERI10353.1"/>
    </source>
</evidence>
<sequence>LLPPLTIQPLIENAVRHGIFNQVEGGTIQLRITRQDGFTLFEVKDDGKGMEQEKIQQLLNLRMIDKNGIGLSNTNRRLTQMYGQGLSIHSKPGQGTTVSFVIPDPHE</sequence>
<keyword evidence="10" id="KW-1185">Reference proteome</keyword>
<dbReference type="GeneID" id="92837758"/>
<dbReference type="GO" id="GO:0000160">
    <property type="term" value="P:phosphorelay signal transduction system"/>
    <property type="evidence" value="ECO:0007669"/>
    <property type="project" value="UniProtKB-KW"/>
</dbReference>
<dbReference type="InterPro" id="IPR050640">
    <property type="entry name" value="Bact_2-comp_sensor_kinase"/>
</dbReference>
<dbReference type="Proteomes" id="UP000016511">
    <property type="component" value="Unassembled WGS sequence"/>
</dbReference>
<dbReference type="SUPFAM" id="SSF55874">
    <property type="entry name" value="ATPase domain of HSP90 chaperone/DNA topoisomerase II/histidine kinase"/>
    <property type="match status" value="1"/>
</dbReference>
<dbReference type="AlphaFoldDB" id="U1X739"/>
<evidence type="ECO:0000256" key="7">
    <source>
        <dbReference type="ARBA" id="ARBA00023012"/>
    </source>
</evidence>
<evidence type="ECO:0000256" key="3">
    <source>
        <dbReference type="ARBA" id="ARBA00022679"/>
    </source>
</evidence>
<dbReference type="PATRIC" id="fig|649747.3.peg.1427"/>
<keyword evidence="4" id="KW-0547">Nucleotide-binding</keyword>
<dbReference type="PANTHER" id="PTHR34220">
    <property type="entry name" value="SENSOR HISTIDINE KINASE YPDA"/>
    <property type="match status" value="1"/>
</dbReference>
<protein>
    <recommendedName>
        <fullName evidence="2">histidine kinase</fullName>
        <ecNumber evidence="2">2.7.13.3</ecNumber>
    </recommendedName>
</protein>
<evidence type="ECO:0000256" key="4">
    <source>
        <dbReference type="ARBA" id="ARBA00022741"/>
    </source>
</evidence>
<dbReference type="EMBL" id="AWSJ01000104">
    <property type="protein sequence ID" value="ERI10353.1"/>
    <property type="molecule type" value="Genomic_DNA"/>
</dbReference>
<evidence type="ECO:0000256" key="6">
    <source>
        <dbReference type="ARBA" id="ARBA00022840"/>
    </source>
</evidence>
<dbReference type="HOGENOM" id="CLU_2202409_0_0_9"/>
<organism evidence="9 10">
    <name type="scientific">Aneurinibacillus aneurinilyticus ATCC 12856</name>
    <dbReference type="NCBI Taxonomy" id="649747"/>
    <lineage>
        <taxon>Bacteria</taxon>
        <taxon>Bacillati</taxon>
        <taxon>Bacillota</taxon>
        <taxon>Bacilli</taxon>
        <taxon>Bacillales</taxon>
        <taxon>Paenibacillaceae</taxon>
        <taxon>Aneurinibacillus group</taxon>
        <taxon>Aneurinibacillus</taxon>
    </lineage>
</organism>
<dbReference type="Pfam" id="PF02518">
    <property type="entry name" value="HATPase_c"/>
    <property type="match status" value="1"/>
</dbReference>
<dbReference type="GO" id="GO:0004673">
    <property type="term" value="F:protein histidine kinase activity"/>
    <property type="evidence" value="ECO:0007669"/>
    <property type="project" value="UniProtKB-EC"/>
</dbReference>
<accession>U1X739</accession>
<evidence type="ECO:0000313" key="10">
    <source>
        <dbReference type="Proteomes" id="UP000016511"/>
    </source>
</evidence>
<comment type="catalytic activity">
    <reaction evidence="1">
        <text>ATP + protein L-histidine = ADP + protein N-phospho-L-histidine.</text>
        <dbReference type="EC" id="2.7.13.3"/>
    </reaction>
</comment>
<dbReference type="Gene3D" id="3.30.565.10">
    <property type="entry name" value="Histidine kinase-like ATPase, C-terminal domain"/>
    <property type="match status" value="1"/>
</dbReference>